<gene>
    <name evidence="6" type="ORF">QD47_07980</name>
</gene>
<dbReference type="GO" id="GO:0006633">
    <property type="term" value="P:fatty acid biosynthetic process"/>
    <property type="evidence" value="ECO:0007669"/>
    <property type="project" value="TreeGrafter"/>
</dbReference>
<dbReference type="SMART" id="SM00827">
    <property type="entry name" value="PKS_AT"/>
    <property type="match status" value="1"/>
</dbReference>
<evidence type="ECO:0000259" key="5">
    <source>
        <dbReference type="SMART" id="SM00827"/>
    </source>
</evidence>
<feature type="domain" description="Malonyl-CoA:ACP transacylase (MAT)" evidence="5">
    <location>
        <begin position="1"/>
        <end position="282"/>
    </location>
</feature>
<keyword evidence="7" id="KW-1185">Reference proteome</keyword>
<evidence type="ECO:0000256" key="1">
    <source>
        <dbReference type="ARBA" id="ARBA00013258"/>
    </source>
</evidence>
<organism evidence="6 7">
    <name type="scientific">Paenibacillus terrae</name>
    <dbReference type="NCBI Taxonomy" id="159743"/>
    <lineage>
        <taxon>Bacteria</taxon>
        <taxon>Bacillati</taxon>
        <taxon>Bacillota</taxon>
        <taxon>Bacilli</taxon>
        <taxon>Bacillales</taxon>
        <taxon>Paenibacillaceae</taxon>
        <taxon>Paenibacillus</taxon>
    </lineage>
</organism>
<protein>
    <recommendedName>
        <fullName evidence="1">[acyl-carrier-protein] S-malonyltransferase</fullName>
        <ecNumber evidence="1">2.3.1.39</ecNumber>
    </recommendedName>
</protein>
<reference evidence="6 7" key="1">
    <citation type="submission" date="2014-11" db="EMBL/GenBank/DDBJ databases">
        <title>Draft Genome Sequences of Paenibacillus polymyxa NRRL B-30509 and Paenibacillus terrae NRRL B-30644, Strains from a Poultry Environment that Produce Tridecaptin A and Paenicidins.</title>
        <authorList>
            <person name="van Belkum M.J."/>
            <person name="Lohans C.T."/>
            <person name="Vederas J.C."/>
        </authorList>
    </citation>
    <scope>NUCLEOTIDE SEQUENCE [LARGE SCALE GENOMIC DNA]</scope>
    <source>
        <strain evidence="6 7">NRRL B-30644</strain>
    </source>
</reference>
<dbReference type="OrthoDB" id="9805460at2"/>
<keyword evidence="3" id="KW-0012">Acyltransferase</keyword>
<dbReference type="SUPFAM" id="SSF52151">
    <property type="entry name" value="FabD/lysophospholipase-like"/>
    <property type="match status" value="1"/>
</dbReference>
<dbReference type="EC" id="2.3.1.39" evidence="1"/>
<dbReference type="PANTHER" id="PTHR42681:SF1">
    <property type="entry name" value="MALONYL-COA-ACYL CARRIER PROTEIN TRANSACYLASE, MITOCHONDRIAL"/>
    <property type="match status" value="1"/>
</dbReference>
<dbReference type="SUPFAM" id="SSF55048">
    <property type="entry name" value="Probable ACP-binding domain of malonyl-CoA ACP transacylase"/>
    <property type="match status" value="1"/>
</dbReference>
<dbReference type="GO" id="GO:0004314">
    <property type="term" value="F:[acyl-carrier-protein] S-malonyltransferase activity"/>
    <property type="evidence" value="ECO:0007669"/>
    <property type="project" value="UniProtKB-EC"/>
</dbReference>
<dbReference type="PANTHER" id="PTHR42681">
    <property type="entry name" value="MALONYL-COA-ACYL CARRIER PROTEIN TRANSACYLASE, MITOCHONDRIAL"/>
    <property type="match status" value="1"/>
</dbReference>
<dbReference type="RefSeq" id="WP_044645634.1">
    <property type="nucleotide sequence ID" value="NZ_JTHP01000011.1"/>
</dbReference>
<dbReference type="InterPro" id="IPR050858">
    <property type="entry name" value="Mal-CoA-ACP_Trans/PKS_FabD"/>
</dbReference>
<dbReference type="GO" id="GO:0005829">
    <property type="term" value="C:cytosol"/>
    <property type="evidence" value="ECO:0007669"/>
    <property type="project" value="TreeGrafter"/>
</dbReference>
<dbReference type="EMBL" id="JTHP01000011">
    <property type="protein sequence ID" value="KJD46101.1"/>
    <property type="molecule type" value="Genomic_DNA"/>
</dbReference>
<dbReference type="Proteomes" id="UP000032534">
    <property type="component" value="Unassembled WGS sequence"/>
</dbReference>
<dbReference type="InterPro" id="IPR001227">
    <property type="entry name" value="Ac_transferase_dom_sf"/>
</dbReference>
<dbReference type="InterPro" id="IPR016036">
    <property type="entry name" value="Malonyl_transacylase_ACP-bd"/>
</dbReference>
<dbReference type="Pfam" id="PF00698">
    <property type="entry name" value="Acyl_transf_1"/>
    <property type="match status" value="1"/>
</dbReference>
<proteinExistence type="predicted"/>
<keyword evidence="2" id="KW-0808">Transferase</keyword>
<comment type="caution">
    <text evidence="6">The sequence shown here is derived from an EMBL/GenBank/DDBJ whole genome shotgun (WGS) entry which is preliminary data.</text>
</comment>
<evidence type="ECO:0000313" key="6">
    <source>
        <dbReference type="EMBL" id="KJD46101.1"/>
    </source>
</evidence>
<dbReference type="InterPro" id="IPR016035">
    <property type="entry name" value="Acyl_Trfase/lysoPLipase"/>
</dbReference>
<name>A0A0D7X3Y8_9BACL</name>
<dbReference type="InterPro" id="IPR014043">
    <property type="entry name" value="Acyl_transferase_dom"/>
</dbReference>
<evidence type="ECO:0000313" key="7">
    <source>
        <dbReference type="Proteomes" id="UP000032534"/>
    </source>
</evidence>
<sequence length="287" mass="31679">MLQDVPEYVKKATSIIGTELRDDEEAMGSTVWIQTALFVKETAIAYRLIEQGIRPQFVAGHSIGAFPAAVIAGVLSFEDALRIVWLRARLMEEAFPEGYGMGVIIGLTKAEVQQAVLLSHSEATPVYISNINAEQQIVVSGSLVGLNNAFMHVKELGSAKATLLKVPIPSHSPLMSEVANKLLLKIHTFSLRDAQIPYLVNHTGRKTKAKEKIAEDLALNVAYPVRWMDMAAVCVESGADCFIEMPPGHTLSRLVKQAHKSTRQMAVDEIGLEATQYLIRKWKEQEE</sequence>
<evidence type="ECO:0000256" key="4">
    <source>
        <dbReference type="ARBA" id="ARBA00048462"/>
    </source>
</evidence>
<evidence type="ECO:0000256" key="3">
    <source>
        <dbReference type="ARBA" id="ARBA00023315"/>
    </source>
</evidence>
<accession>A0A0D7X3Y8</accession>
<comment type="catalytic activity">
    <reaction evidence="4">
        <text>holo-[ACP] + malonyl-CoA = malonyl-[ACP] + CoA</text>
        <dbReference type="Rhea" id="RHEA:41792"/>
        <dbReference type="Rhea" id="RHEA-COMP:9623"/>
        <dbReference type="Rhea" id="RHEA-COMP:9685"/>
        <dbReference type="ChEBI" id="CHEBI:57287"/>
        <dbReference type="ChEBI" id="CHEBI:57384"/>
        <dbReference type="ChEBI" id="CHEBI:64479"/>
        <dbReference type="ChEBI" id="CHEBI:78449"/>
        <dbReference type="EC" id="2.3.1.39"/>
    </reaction>
</comment>
<dbReference type="PATRIC" id="fig|159743.3.peg.1755"/>
<dbReference type="AlphaFoldDB" id="A0A0D7X3Y8"/>
<evidence type="ECO:0000256" key="2">
    <source>
        <dbReference type="ARBA" id="ARBA00022679"/>
    </source>
</evidence>
<dbReference type="Gene3D" id="3.40.366.10">
    <property type="entry name" value="Malonyl-Coenzyme A Acyl Carrier Protein, domain 2"/>
    <property type="match status" value="1"/>
</dbReference>